<dbReference type="Gene3D" id="2.40.128.340">
    <property type="match status" value="1"/>
</dbReference>
<reference evidence="3" key="1">
    <citation type="submission" date="2021-02" db="EMBL/GenBank/DDBJ databases">
        <authorList>
            <person name="Nowell W R."/>
        </authorList>
    </citation>
    <scope>NUCLEOTIDE SEQUENCE</scope>
</reference>
<evidence type="ECO:0000256" key="2">
    <source>
        <dbReference type="SAM" id="Phobius"/>
    </source>
</evidence>
<sequence length="758" mass="82474">MIGGIPPLIYDQASSRFPPKTTISTIVKTVMVDQWNFVYSYDLYWKACAPAYCTYSDSVHTNNFVGILIIMISMIGGLMAALRLIIPPVVNFIYGLFTPKVREENQGNHHGDTLQCQCSLISSTYNQYVQLEPIFHPICSSTFASNEWRENLTANLIPDLSIYDIRDYRRFLSAHLQFLNGLCQLSIQAINDSVDQFLSSTLASAQIIPKTVLDLKIISLIKKSQSNAPIMFARLLFLLRATNHGNAIISAYGNNFEYIALRIYGGLTIVLKLLCPWIIRLVIKINKYRKKKQTNTVQPTNSIDMTTTATINTISDPTNVQGVNINLKLVPITATTETSCTSSVLRWLKSALWFVLLMIAAVIMIVISFYFIRQGKNQIVSTVSTCQLTFQPIVLYAVSGYGSYALAVSDFNGDGLSDVAVSMLSKNAMDVFLGNGNGTFKQRITGSASLSLDILKPFVVADFNNDGHLDLTAVKSFTGNLVSLLGNGNGNFGALIMLPNSVSDATISFIIPCVAVGDLNSDGNIDIVIAYSFRCKIGILFGYGNGNFTFETTLWMENRTCVPSVLIADFNRDGKQDIAISLDVENQVAVMLGYGNGSFDVPMMFSTGIYSFPSTIVANDFNGDGYLDIVVTNTGNHNIGVLLGKGNGDFQAQITSTTKVTFPPSLFSVGDFNGDGQLDIVTIITGDVTGMLPAGNVVTVLLGYDNGRFGEPITVQTGDVYPMSVNVGDFNSDGRMDIVVTGGFGFGVGILFNTCSCC</sequence>
<feature type="transmembrane region" description="Helical" evidence="2">
    <location>
        <begin position="351"/>
        <end position="372"/>
    </location>
</feature>
<comment type="caution">
    <text evidence="3">The sequence shown here is derived from an EMBL/GenBank/DDBJ whole genome shotgun (WGS) entry which is preliminary data.</text>
</comment>
<dbReference type="Pfam" id="PF13517">
    <property type="entry name" value="FG-GAP_3"/>
    <property type="match status" value="3"/>
</dbReference>
<dbReference type="EMBL" id="CAJNON010000078">
    <property type="protein sequence ID" value="CAF0927841.1"/>
    <property type="molecule type" value="Genomic_DNA"/>
</dbReference>
<evidence type="ECO:0000313" key="3">
    <source>
        <dbReference type="EMBL" id="CAF0927841.1"/>
    </source>
</evidence>
<dbReference type="PANTHER" id="PTHR46580">
    <property type="entry name" value="SENSOR KINASE-RELATED"/>
    <property type="match status" value="1"/>
</dbReference>
<organism evidence="3 4">
    <name type="scientific">Adineta steineri</name>
    <dbReference type="NCBI Taxonomy" id="433720"/>
    <lineage>
        <taxon>Eukaryota</taxon>
        <taxon>Metazoa</taxon>
        <taxon>Spiralia</taxon>
        <taxon>Gnathifera</taxon>
        <taxon>Rotifera</taxon>
        <taxon>Eurotatoria</taxon>
        <taxon>Bdelloidea</taxon>
        <taxon>Adinetida</taxon>
        <taxon>Adinetidae</taxon>
        <taxon>Adineta</taxon>
    </lineage>
</organism>
<dbReference type="Proteomes" id="UP000663891">
    <property type="component" value="Unassembled WGS sequence"/>
</dbReference>
<name>A0A814BH73_9BILA</name>
<keyword evidence="2" id="KW-0472">Membrane</keyword>
<feature type="transmembrane region" description="Helical" evidence="2">
    <location>
        <begin position="259"/>
        <end position="283"/>
    </location>
</feature>
<dbReference type="SUPFAM" id="SSF69318">
    <property type="entry name" value="Integrin alpha N-terminal domain"/>
    <property type="match status" value="1"/>
</dbReference>
<dbReference type="Gene3D" id="2.130.10.130">
    <property type="entry name" value="Integrin alpha, N-terminal"/>
    <property type="match status" value="2"/>
</dbReference>
<dbReference type="PANTHER" id="PTHR46580:SF4">
    <property type="entry name" value="ATP_GTP-BINDING PROTEIN"/>
    <property type="match status" value="1"/>
</dbReference>
<dbReference type="AlphaFoldDB" id="A0A814BH73"/>
<proteinExistence type="predicted"/>
<keyword evidence="2" id="KW-1133">Transmembrane helix</keyword>
<evidence type="ECO:0000313" key="4">
    <source>
        <dbReference type="Proteomes" id="UP000663891"/>
    </source>
</evidence>
<accession>A0A814BH73</accession>
<evidence type="ECO:0000256" key="1">
    <source>
        <dbReference type="ARBA" id="ARBA00022729"/>
    </source>
</evidence>
<feature type="transmembrane region" description="Helical" evidence="2">
    <location>
        <begin position="64"/>
        <end position="86"/>
    </location>
</feature>
<gene>
    <name evidence="3" type="ORF">VCS650_LOCUS10749</name>
</gene>
<keyword evidence="1" id="KW-0732">Signal</keyword>
<dbReference type="OrthoDB" id="3866712at2759"/>
<protein>
    <submittedName>
        <fullName evidence="3">Uncharacterized protein</fullName>
    </submittedName>
</protein>
<dbReference type="InterPro" id="IPR028994">
    <property type="entry name" value="Integrin_alpha_N"/>
</dbReference>
<dbReference type="InterPro" id="IPR013517">
    <property type="entry name" value="FG-GAP"/>
</dbReference>
<keyword evidence="2" id="KW-0812">Transmembrane</keyword>